<accession>A0ABZ0CNG0</accession>
<name>A0ABZ0CNG0_9BURK</name>
<evidence type="ECO:0000256" key="1">
    <source>
        <dbReference type="SAM" id="MobiDB-lite"/>
    </source>
</evidence>
<dbReference type="RefSeq" id="WP_316698966.1">
    <property type="nucleotide sequence ID" value="NZ_CP136336.1"/>
</dbReference>
<dbReference type="EMBL" id="CP136336">
    <property type="protein sequence ID" value="WOB06500.1"/>
    <property type="molecule type" value="Genomic_DNA"/>
</dbReference>
<feature type="compositionally biased region" description="Low complexity" evidence="1">
    <location>
        <begin position="37"/>
        <end position="58"/>
    </location>
</feature>
<organism evidence="2 3">
    <name type="scientific">Piscinibacter gummiphilus</name>
    <dbReference type="NCBI Taxonomy" id="946333"/>
    <lineage>
        <taxon>Bacteria</taxon>
        <taxon>Pseudomonadati</taxon>
        <taxon>Pseudomonadota</taxon>
        <taxon>Betaproteobacteria</taxon>
        <taxon>Burkholderiales</taxon>
        <taxon>Sphaerotilaceae</taxon>
        <taxon>Piscinibacter</taxon>
    </lineage>
</organism>
<proteinExistence type="predicted"/>
<feature type="region of interest" description="Disordered" evidence="1">
    <location>
        <begin position="1"/>
        <end position="98"/>
    </location>
</feature>
<protein>
    <submittedName>
        <fullName evidence="2">Uncharacterized protein</fullName>
    </submittedName>
</protein>
<feature type="compositionally biased region" description="Low complexity" evidence="1">
    <location>
        <begin position="68"/>
        <end position="89"/>
    </location>
</feature>
<sequence>MSKTNAKTTKAAPAPAADPTETTSQVAAQTDGQPQNDGATQPGDQQQDQAAGTTSASSEGGGDDKGGESTTDTVTDQTSDGAAAETPARTTRRYVTRSQYRTADGEELVRVSVDDEKTGESLFASTWVKVGLPGLVAEQQAKADAWLASNYPEHADVNAYWAD</sequence>
<feature type="compositionally biased region" description="Low complexity" evidence="1">
    <location>
        <begin position="1"/>
        <end position="23"/>
    </location>
</feature>
<gene>
    <name evidence="2" type="ORF">RXV79_16380</name>
</gene>
<evidence type="ECO:0000313" key="2">
    <source>
        <dbReference type="EMBL" id="WOB06500.1"/>
    </source>
</evidence>
<keyword evidence="3" id="KW-1185">Reference proteome</keyword>
<dbReference type="Proteomes" id="UP001303946">
    <property type="component" value="Chromosome"/>
</dbReference>
<feature type="compositionally biased region" description="Polar residues" evidence="1">
    <location>
        <begin position="24"/>
        <end position="36"/>
    </location>
</feature>
<evidence type="ECO:0000313" key="3">
    <source>
        <dbReference type="Proteomes" id="UP001303946"/>
    </source>
</evidence>
<reference evidence="2 3" key="1">
    <citation type="submission" date="2023-10" db="EMBL/GenBank/DDBJ databases">
        <title>Bacteria for the degradation of biodegradable plastic PBAT(Polybutylene adipate terephthalate).</title>
        <authorList>
            <person name="Weon H.-Y."/>
            <person name="Yeon J."/>
        </authorList>
    </citation>
    <scope>NUCLEOTIDE SEQUENCE [LARGE SCALE GENOMIC DNA]</scope>
    <source>
        <strain evidence="2 3">SBD 7-3</strain>
    </source>
</reference>